<dbReference type="RefSeq" id="WP_052636920.1">
    <property type="nucleotide sequence ID" value="NZ_CABFWE030000005.1"/>
</dbReference>
<evidence type="ECO:0000313" key="1">
    <source>
        <dbReference type="EMBL" id="CAD7041117.1"/>
    </source>
</evidence>
<keyword evidence="2" id="KW-1185">Reference proteome</keyword>
<reference evidence="1 2" key="1">
    <citation type="submission" date="2020-11" db="EMBL/GenBank/DDBJ databases">
        <authorList>
            <person name="Lassalle F."/>
        </authorList>
    </citation>
    <scope>NUCLEOTIDE SEQUENCE [LARGE SCALE GENOMIC DNA]</scope>
    <source>
        <strain evidence="1 2">AB21</strain>
    </source>
</reference>
<dbReference type="InterPro" id="IPR017024">
    <property type="entry name" value="UCP034217"/>
</dbReference>
<accession>A0ABN7JQ05</accession>
<organism evidence="1 2">
    <name type="scientific">Pseudorhizobium halotolerans</name>
    <dbReference type="NCBI Taxonomy" id="1233081"/>
    <lineage>
        <taxon>Bacteria</taxon>
        <taxon>Pseudomonadati</taxon>
        <taxon>Pseudomonadota</taxon>
        <taxon>Alphaproteobacteria</taxon>
        <taxon>Hyphomicrobiales</taxon>
        <taxon>Rhizobiaceae</taxon>
        <taxon>Rhizobium/Agrobacterium group</taxon>
        <taxon>Pseudorhizobium</taxon>
    </lineage>
</organism>
<gene>
    <name evidence="1" type="ORF">RHAB21_03134</name>
</gene>
<protein>
    <submittedName>
        <fullName evidence="1">Uncharacterized protein</fullName>
    </submittedName>
</protein>
<name>A0ABN7JQ05_9HYPH</name>
<dbReference type="EMBL" id="CABFWE030000005">
    <property type="protein sequence ID" value="CAD7041117.1"/>
    <property type="molecule type" value="Genomic_DNA"/>
</dbReference>
<sequence length="147" mass="15954">MKKCDHAAEREKILASAISPVATELRLLDAGDLISLIRLESYGNLADLVSSAAELYFHPGTINFGAGGEYSLEWSGPPQVVLDLEIKPKGVSVYARLTLADTQAGIEIDHIAFQTPLENPEANTEFLERSLQEARFVKTTPPMALAS</sequence>
<dbReference type="Proteomes" id="UP000601041">
    <property type="component" value="Unassembled WGS sequence"/>
</dbReference>
<comment type="caution">
    <text evidence="1">The sequence shown here is derived from an EMBL/GenBank/DDBJ whole genome shotgun (WGS) entry which is preliminary data.</text>
</comment>
<dbReference type="PIRSF" id="PIRSF034217">
    <property type="entry name" value="UCP034217_Mll2898"/>
    <property type="match status" value="1"/>
</dbReference>
<evidence type="ECO:0000313" key="2">
    <source>
        <dbReference type="Proteomes" id="UP000601041"/>
    </source>
</evidence>
<proteinExistence type="predicted"/>